<name>A0A6I3SAV3_9BURK</name>
<comment type="caution">
    <text evidence="5">The sequence shown here is derived from an EMBL/GenBank/DDBJ whole genome shotgun (WGS) entry which is preliminary data.</text>
</comment>
<dbReference type="RefSeq" id="WP_008811311.1">
    <property type="nucleotide sequence ID" value="NZ_CAKVUT010000026.1"/>
</dbReference>
<dbReference type="Pfam" id="PF03466">
    <property type="entry name" value="LysR_substrate"/>
    <property type="match status" value="1"/>
</dbReference>
<reference evidence="5 6" key="1">
    <citation type="journal article" date="2019" name="Nat. Med.">
        <title>A library of human gut bacterial isolates paired with longitudinal multiomics data enables mechanistic microbiome research.</title>
        <authorList>
            <person name="Poyet M."/>
            <person name="Groussin M."/>
            <person name="Gibbons S.M."/>
            <person name="Avila-Pacheco J."/>
            <person name="Jiang X."/>
            <person name="Kearney S.M."/>
            <person name="Perrotta A.R."/>
            <person name="Berdy B."/>
            <person name="Zhao S."/>
            <person name="Lieberman T.D."/>
            <person name="Swanson P.K."/>
            <person name="Smith M."/>
            <person name="Roesemann S."/>
            <person name="Alexander J.E."/>
            <person name="Rich S.A."/>
            <person name="Livny J."/>
            <person name="Vlamakis H."/>
            <person name="Clish C."/>
            <person name="Bullock K."/>
            <person name="Deik A."/>
            <person name="Scott J."/>
            <person name="Pierce K.A."/>
            <person name="Xavier R.J."/>
            <person name="Alm E.J."/>
        </authorList>
    </citation>
    <scope>NUCLEOTIDE SEQUENCE [LARGE SCALE GENOMIC DNA]</scope>
    <source>
        <strain evidence="5 6">BIOML-A2</strain>
    </source>
</reference>
<dbReference type="Gene3D" id="1.10.10.10">
    <property type="entry name" value="Winged helix-like DNA-binding domain superfamily/Winged helix DNA-binding domain"/>
    <property type="match status" value="1"/>
</dbReference>
<dbReference type="EMBL" id="WNCL01000073">
    <property type="protein sequence ID" value="MTU44411.1"/>
    <property type="molecule type" value="Genomic_DNA"/>
</dbReference>
<protein>
    <submittedName>
        <fullName evidence="5">LysR family transcriptional regulator</fullName>
    </submittedName>
</protein>
<dbReference type="PANTHER" id="PTHR30537:SF5">
    <property type="entry name" value="HTH-TYPE TRANSCRIPTIONAL ACTIVATOR TTDR-RELATED"/>
    <property type="match status" value="1"/>
</dbReference>
<keyword evidence="3" id="KW-0238">DNA-binding</keyword>
<dbReference type="Pfam" id="PF00126">
    <property type="entry name" value="HTH_1"/>
    <property type="match status" value="1"/>
</dbReference>
<evidence type="ECO:0000313" key="5">
    <source>
        <dbReference type="EMBL" id="MTU44411.1"/>
    </source>
</evidence>
<keyword evidence="4" id="KW-0804">Transcription</keyword>
<dbReference type="Gene3D" id="3.40.190.290">
    <property type="match status" value="1"/>
</dbReference>
<evidence type="ECO:0000313" key="6">
    <source>
        <dbReference type="Proteomes" id="UP000462362"/>
    </source>
</evidence>
<gene>
    <name evidence="5" type="ORF">GMD42_12540</name>
</gene>
<organism evidence="5 6">
    <name type="scientific">Parasutterella excrementihominis</name>
    <dbReference type="NCBI Taxonomy" id="487175"/>
    <lineage>
        <taxon>Bacteria</taxon>
        <taxon>Pseudomonadati</taxon>
        <taxon>Pseudomonadota</taxon>
        <taxon>Betaproteobacteria</taxon>
        <taxon>Burkholderiales</taxon>
        <taxon>Sutterellaceae</taxon>
        <taxon>Parasutterella</taxon>
    </lineage>
</organism>
<dbReference type="GeneID" id="43349176"/>
<dbReference type="InterPro" id="IPR036390">
    <property type="entry name" value="WH_DNA-bd_sf"/>
</dbReference>
<dbReference type="SUPFAM" id="SSF53850">
    <property type="entry name" value="Periplasmic binding protein-like II"/>
    <property type="match status" value="1"/>
</dbReference>
<keyword evidence="2" id="KW-0805">Transcription regulation</keyword>
<evidence type="ECO:0000256" key="3">
    <source>
        <dbReference type="ARBA" id="ARBA00023125"/>
    </source>
</evidence>
<dbReference type="AlphaFoldDB" id="A0A6I3SAV3"/>
<dbReference type="GO" id="GO:0003700">
    <property type="term" value="F:DNA-binding transcription factor activity"/>
    <property type="evidence" value="ECO:0007669"/>
    <property type="project" value="InterPro"/>
</dbReference>
<proteinExistence type="inferred from homology"/>
<dbReference type="Proteomes" id="UP000462362">
    <property type="component" value="Unassembled WGS sequence"/>
</dbReference>
<sequence>MSTVSDLDTWRLFFKIVSRGSIAKVSEEIGVEASSISRRINKLEKDLGVELFRRKGKQLVLTSAGSVAYSRMRRIVFDAASLFKDLQVARDNDRDLITIACPIGLSEIIMPIAISKYLEFNPDVSVSMRSLSYVELMTSDAITSYDVMLSVTPLNIPTRDSKLIAGISFMLAATPQYLNSLKYPIRSPRDLSEHPIFSFFSRNRERNMVLRKGSDYFPLHFHAHMRLNNPGGIKQVVMRSKGIGAYCPVYYYLDELANGTVCEVLPEWKFPVQQIYISRKDRDRVAVNRFVHWLIDYFEHCPGLVPPSYEGLWVGDFVDGVPV</sequence>
<comment type="similarity">
    <text evidence="1">Belongs to the LysR transcriptional regulatory family.</text>
</comment>
<dbReference type="PANTHER" id="PTHR30537">
    <property type="entry name" value="HTH-TYPE TRANSCRIPTIONAL REGULATOR"/>
    <property type="match status" value="1"/>
</dbReference>
<dbReference type="SUPFAM" id="SSF46785">
    <property type="entry name" value="Winged helix' DNA-binding domain"/>
    <property type="match status" value="1"/>
</dbReference>
<evidence type="ECO:0000256" key="2">
    <source>
        <dbReference type="ARBA" id="ARBA00023015"/>
    </source>
</evidence>
<dbReference type="InterPro" id="IPR000847">
    <property type="entry name" value="LysR_HTH_N"/>
</dbReference>
<evidence type="ECO:0000256" key="1">
    <source>
        <dbReference type="ARBA" id="ARBA00009437"/>
    </source>
</evidence>
<dbReference type="InterPro" id="IPR036388">
    <property type="entry name" value="WH-like_DNA-bd_sf"/>
</dbReference>
<dbReference type="InterPro" id="IPR005119">
    <property type="entry name" value="LysR_subst-bd"/>
</dbReference>
<dbReference type="InterPro" id="IPR058163">
    <property type="entry name" value="LysR-type_TF_proteobact-type"/>
</dbReference>
<evidence type="ECO:0000256" key="4">
    <source>
        <dbReference type="ARBA" id="ARBA00023163"/>
    </source>
</evidence>
<accession>A0A6I3SAV3</accession>
<dbReference type="GO" id="GO:0003677">
    <property type="term" value="F:DNA binding"/>
    <property type="evidence" value="ECO:0007669"/>
    <property type="project" value="UniProtKB-KW"/>
</dbReference>
<dbReference type="PROSITE" id="PS50931">
    <property type="entry name" value="HTH_LYSR"/>
    <property type="match status" value="1"/>
</dbReference>